<reference evidence="2 3" key="1">
    <citation type="submission" date="2021-06" db="EMBL/GenBank/DDBJ databases">
        <title>Caerostris extrusa draft genome.</title>
        <authorList>
            <person name="Kono N."/>
            <person name="Arakawa K."/>
        </authorList>
    </citation>
    <scope>NUCLEOTIDE SEQUENCE [LARGE SCALE GENOMIC DNA]</scope>
</reference>
<accession>A0AAV4S2V4</accession>
<proteinExistence type="predicted"/>
<evidence type="ECO:0000313" key="2">
    <source>
        <dbReference type="EMBL" id="GIY28309.1"/>
    </source>
</evidence>
<feature type="region of interest" description="Disordered" evidence="1">
    <location>
        <begin position="56"/>
        <end position="77"/>
    </location>
</feature>
<name>A0AAV4S2V4_CAEEX</name>
<dbReference type="Proteomes" id="UP001054945">
    <property type="component" value="Unassembled WGS sequence"/>
</dbReference>
<organism evidence="2 3">
    <name type="scientific">Caerostris extrusa</name>
    <name type="common">Bark spider</name>
    <name type="synonym">Caerostris bankana</name>
    <dbReference type="NCBI Taxonomy" id="172846"/>
    <lineage>
        <taxon>Eukaryota</taxon>
        <taxon>Metazoa</taxon>
        <taxon>Ecdysozoa</taxon>
        <taxon>Arthropoda</taxon>
        <taxon>Chelicerata</taxon>
        <taxon>Arachnida</taxon>
        <taxon>Araneae</taxon>
        <taxon>Araneomorphae</taxon>
        <taxon>Entelegynae</taxon>
        <taxon>Araneoidea</taxon>
        <taxon>Araneidae</taxon>
        <taxon>Caerostris</taxon>
    </lineage>
</organism>
<keyword evidence="3" id="KW-1185">Reference proteome</keyword>
<dbReference type="EMBL" id="BPLR01008934">
    <property type="protein sequence ID" value="GIY28309.1"/>
    <property type="molecule type" value="Genomic_DNA"/>
</dbReference>
<gene>
    <name evidence="2" type="ORF">CEXT_559581</name>
</gene>
<comment type="caution">
    <text evidence="2">The sequence shown here is derived from an EMBL/GenBank/DDBJ whole genome shotgun (WGS) entry which is preliminary data.</text>
</comment>
<evidence type="ECO:0000313" key="3">
    <source>
        <dbReference type="Proteomes" id="UP001054945"/>
    </source>
</evidence>
<sequence length="77" mass="8415">MLQCIKSILHADELTASNTSNPSYDMINEKACICHETSLAESMGRSAENEISKILTPSFDSVEHPGKQGHTGNMHLN</sequence>
<evidence type="ECO:0000256" key="1">
    <source>
        <dbReference type="SAM" id="MobiDB-lite"/>
    </source>
</evidence>
<dbReference type="AlphaFoldDB" id="A0AAV4S2V4"/>
<protein>
    <submittedName>
        <fullName evidence="2">Uncharacterized protein</fullName>
    </submittedName>
</protein>